<comment type="caution">
    <text evidence="5">The sequence shown here is derived from an EMBL/GenBank/DDBJ whole genome shotgun (WGS) entry which is preliminary data.</text>
</comment>
<dbReference type="InterPro" id="IPR051312">
    <property type="entry name" value="Diverse_Substr_Oxidored"/>
</dbReference>
<evidence type="ECO:0000259" key="4">
    <source>
        <dbReference type="PROSITE" id="PS51387"/>
    </source>
</evidence>
<accession>A0A5B0VKK8</accession>
<evidence type="ECO:0000256" key="1">
    <source>
        <dbReference type="ARBA" id="ARBA00022630"/>
    </source>
</evidence>
<dbReference type="SUPFAM" id="SSF56176">
    <property type="entry name" value="FAD-binding/transporter-associated domain-like"/>
    <property type="match status" value="1"/>
</dbReference>
<dbReference type="InterPro" id="IPR016166">
    <property type="entry name" value="FAD-bd_PCMH"/>
</dbReference>
<dbReference type="Proteomes" id="UP000323161">
    <property type="component" value="Unassembled WGS sequence"/>
</dbReference>
<dbReference type="InterPro" id="IPR036318">
    <property type="entry name" value="FAD-bd_PCMH-like_sf"/>
</dbReference>
<protein>
    <recommendedName>
        <fullName evidence="4">FAD-binding PCMH-type domain-containing protein</fullName>
    </recommendedName>
</protein>
<evidence type="ECO:0000256" key="2">
    <source>
        <dbReference type="ARBA" id="ARBA00022827"/>
    </source>
</evidence>
<proteinExistence type="predicted"/>
<name>A0A5B0VKK8_9GAMM</name>
<dbReference type="Gene3D" id="3.30.465.10">
    <property type="match status" value="1"/>
</dbReference>
<dbReference type="PANTHER" id="PTHR42659">
    <property type="entry name" value="XANTHINE DEHYDROGENASE SUBUNIT C-RELATED"/>
    <property type="match status" value="1"/>
</dbReference>
<dbReference type="RefSeq" id="WP_149600043.1">
    <property type="nucleotide sequence ID" value="NZ_VTUU01000003.1"/>
</dbReference>
<keyword evidence="6" id="KW-1185">Reference proteome</keyword>
<evidence type="ECO:0000256" key="3">
    <source>
        <dbReference type="ARBA" id="ARBA00023002"/>
    </source>
</evidence>
<dbReference type="AlphaFoldDB" id="A0A5B0VKK8"/>
<keyword evidence="1" id="KW-0285">Flavoprotein</keyword>
<dbReference type="EMBL" id="VTUU01000003">
    <property type="protein sequence ID" value="KAA1174479.1"/>
    <property type="molecule type" value="Genomic_DNA"/>
</dbReference>
<dbReference type="GO" id="GO:0071949">
    <property type="term" value="F:FAD binding"/>
    <property type="evidence" value="ECO:0007669"/>
    <property type="project" value="InterPro"/>
</dbReference>
<keyword evidence="2" id="KW-0274">FAD</keyword>
<dbReference type="InterPro" id="IPR002346">
    <property type="entry name" value="Mopterin_DH_FAD-bd"/>
</dbReference>
<sequence length="276" mass="30318">MATVMTDRAEVRVLRPDSAREAVTLARQHGGTYVAGATWLQPSCERGRNWPPFFIALDARWPGFRGLQESHQGLTIGALTTLDTLSHHPLMKEYLPCLTGRNGLMNLLAGPGVRRLGTLGGNLMAGGDLTALAFALDARIQLVGDDDPRGDRLVWRYPDLKSTDLISALVIPDCRRWRVAVEKLGHRERFSPTRATIACVYDGNRFRMAVCGEGGPGRLEISEAALNDGAASSTTTADWYQALDAELEGLGWHDARLRLAIRRVLVHQHEELSDGD</sequence>
<reference evidence="5 6" key="1">
    <citation type="submission" date="2019-08" db="EMBL/GenBank/DDBJ databases">
        <title>Marinobacter ZYF650 sp. nov., a marine bacterium isolated from seawater of the Mariana trench.</title>
        <authorList>
            <person name="Ahmad W."/>
        </authorList>
    </citation>
    <scope>NUCLEOTIDE SEQUENCE [LARGE SCALE GENOMIC DNA]</scope>
    <source>
        <strain evidence="5 6">ZYF650</strain>
    </source>
</reference>
<evidence type="ECO:0000313" key="6">
    <source>
        <dbReference type="Proteomes" id="UP000323161"/>
    </source>
</evidence>
<gene>
    <name evidence="5" type="ORF">FWJ25_09650</name>
</gene>
<dbReference type="PANTHER" id="PTHR42659:SF2">
    <property type="entry name" value="XANTHINE DEHYDROGENASE SUBUNIT C-RELATED"/>
    <property type="match status" value="1"/>
</dbReference>
<dbReference type="GO" id="GO:0016491">
    <property type="term" value="F:oxidoreductase activity"/>
    <property type="evidence" value="ECO:0007669"/>
    <property type="project" value="UniProtKB-KW"/>
</dbReference>
<feature type="domain" description="FAD-binding PCMH-type" evidence="4">
    <location>
        <begin position="6"/>
        <end position="176"/>
    </location>
</feature>
<keyword evidence="3" id="KW-0560">Oxidoreductase</keyword>
<evidence type="ECO:0000313" key="5">
    <source>
        <dbReference type="EMBL" id="KAA1174479.1"/>
    </source>
</evidence>
<organism evidence="5 6">
    <name type="scientific">Marinobacter salinexigens</name>
    <dbReference type="NCBI Taxonomy" id="2919747"/>
    <lineage>
        <taxon>Bacteria</taxon>
        <taxon>Pseudomonadati</taxon>
        <taxon>Pseudomonadota</taxon>
        <taxon>Gammaproteobacteria</taxon>
        <taxon>Pseudomonadales</taxon>
        <taxon>Marinobacteraceae</taxon>
        <taxon>Marinobacter</taxon>
    </lineage>
</organism>
<dbReference type="PROSITE" id="PS51387">
    <property type="entry name" value="FAD_PCMH"/>
    <property type="match status" value="1"/>
</dbReference>
<dbReference type="Pfam" id="PF00941">
    <property type="entry name" value="FAD_binding_5"/>
    <property type="match status" value="1"/>
</dbReference>
<dbReference type="InterPro" id="IPR016169">
    <property type="entry name" value="FAD-bd_PCMH_sub2"/>
</dbReference>